<keyword evidence="3" id="KW-0540">Nuclease</keyword>
<dbReference type="PANTHER" id="PTHR30015:SF7">
    <property type="entry name" value="TYPE IV METHYL-DIRECTED RESTRICTION ENZYME ECOKMRR"/>
    <property type="match status" value="1"/>
</dbReference>
<protein>
    <submittedName>
        <fullName evidence="3">Restriction endonuclease</fullName>
    </submittedName>
</protein>
<dbReference type="InterPro" id="IPR011335">
    <property type="entry name" value="Restrct_endonuc-II-like"/>
</dbReference>
<dbReference type="SUPFAM" id="SSF57783">
    <property type="entry name" value="Zinc beta-ribbon"/>
    <property type="match status" value="1"/>
</dbReference>
<evidence type="ECO:0000256" key="1">
    <source>
        <dbReference type="SAM" id="Phobius"/>
    </source>
</evidence>
<evidence type="ECO:0000313" key="3">
    <source>
        <dbReference type="EMBL" id="RJG10447.1"/>
    </source>
</evidence>
<keyword evidence="4" id="KW-1185">Reference proteome</keyword>
<feature type="transmembrane region" description="Helical" evidence="1">
    <location>
        <begin position="20"/>
        <end position="40"/>
    </location>
</feature>
<dbReference type="PANTHER" id="PTHR30015">
    <property type="entry name" value="MRR RESTRICTION SYSTEM PROTEIN"/>
    <property type="match status" value="1"/>
</dbReference>
<dbReference type="GO" id="GO:0009307">
    <property type="term" value="P:DNA restriction-modification system"/>
    <property type="evidence" value="ECO:0007669"/>
    <property type="project" value="InterPro"/>
</dbReference>
<dbReference type="InterPro" id="IPR052906">
    <property type="entry name" value="Type_IV_Methyl-Rstrct_Enzyme"/>
</dbReference>
<dbReference type="Pfam" id="PF04471">
    <property type="entry name" value="Mrr_cat"/>
    <property type="match status" value="1"/>
</dbReference>
<dbReference type="SUPFAM" id="SSF52980">
    <property type="entry name" value="Restriction endonuclease-like"/>
    <property type="match status" value="1"/>
</dbReference>
<evidence type="ECO:0000313" key="4">
    <source>
        <dbReference type="Proteomes" id="UP000284021"/>
    </source>
</evidence>
<accession>A0A418XDH5</accession>
<gene>
    <name evidence="3" type="ORF">D3879_20805</name>
</gene>
<evidence type="ECO:0000259" key="2">
    <source>
        <dbReference type="Pfam" id="PF04471"/>
    </source>
</evidence>
<dbReference type="Gene3D" id="3.40.1350.10">
    <property type="match status" value="1"/>
</dbReference>
<reference evidence="3 4" key="1">
    <citation type="submission" date="2018-09" db="EMBL/GenBank/DDBJ databases">
        <authorList>
            <person name="Zhu H."/>
        </authorList>
    </citation>
    <scope>NUCLEOTIDE SEQUENCE [LARGE SCALE GENOMIC DNA]</scope>
    <source>
        <strain evidence="3 4">K1S02-6</strain>
    </source>
</reference>
<dbReference type="GO" id="GO:0015666">
    <property type="term" value="F:restriction endodeoxyribonuclease activity"/>
    <property type="evidence" value="ECO:0007669"/>
    <property type="project" value="TreeGrafter"/>
</dbReference>
<organism evidence="3 4">
    <name type="scientific">Pseudomonas cavernicola</name>
    <dbReference type="NCBI Taxonomy" id="2320866"/>
    <lineage>
        <taxon>Bacteria</taxon>
        <taxon>Pseudomonadati</taxon>
        <taxon>Pseudomonadota</taxon>
        <taxon>Gammaproteobacteria</taxon>
        <taxon>Pseudomonadales</taxon>
        <taxon>Pseudomonadaceae</taxon>
        <taxon>Pseudomonas</taxon>
    </lineage>
</organism>
<dbReference type="RefSeq" id="WP_119956129.1">
    <property type="nucleotide sequence ID" value="NZ_QYUR01000006.1"/>
</dbReference>
<keyword evidence="1" id="KW-0472">Membrane</keyword>
<comment type="caution">
    <text evidence="3">The sequence shown here is derived from an EMBL/GenBank/DDBJ whole genome shotgun (WGS) entry which is preliminary data.</text>
</comment>
<dbReference type="Proteomes" id="UP000284021">
    <property type="component" value="Unassembled WGS sequence"/>
</dbReference>
<proteinExistence type="predicted"/>
<dbReference type="EMBL" id="QYUR01000006">
    <property type="protein sequence ID" value="RJG10447.1"/>
    <property type="molecule type" value="Genomic_DNA"/>
</dbReference>
<dbReference type="Gene3D" id="3.30.65.10">
    <property type="entry name" value="Bacterial Topoisomerase I, domain 1"/>
    <property type="match status" value="1"/>
</dbReference>
<dbReference type="AlphaFoldDB" id="A0A418XDH5"/>
<keyword evidence="3" id="KW-0378">Hydrolase</keyword>
<dbReference type="OrthoDB" id="5782056at2"/>
<dbReference type="InterPro" id="IPR011856">
    <property type="entry name" value="tRNA_endonuc-like_dom_sf"/>
</dbReference>
<keyword evidence="1" id="KW-0812">Transmembrane</keyword>
<keyword evidence="3" id="KW-0255">Endonuclease</keyword>
<sequence>MARRNKTSPFEDLIFVASRLPWWVSLLIALAAWMFFHSVATSPPPTVTDPKQFASAITGQAWRTLAMFLQYVVPTAFVFGAIGSVFGRAKRRKLMEDVATATKPGKTVDGISWQQFEQLVGEAFRRQGFTVMETGGNGPDGGIDLVLRKGTEKHLVQCKQWKATKVGVAVVREFFGLIAAEGAAGGFVVTSGTFTDDAKAFASGRNIRLVENTELKRWIAATRSTLAKPNVSAPIQQPSAPIQQSTKPVCPVCSSVMEKRTAKRGVNVGNEFWGCSLYPKCRGTLPS</sequence>
<name>A0A418XDH5_9PSED</name>
<feature type="transmembrane region" description="Helical" evidence="1">
    <location>
        <begin position="68"/>
        <end position="86"/>
    </location>
</feature>
<feature type="domain" description="Restriction endonuclease type IV Mrr" evidence="2">
    <location>
        <begin position="109"/>
        <end position="219"/>
    </location>
</feature>
<dbReference type="InterPro" id="IPR007560">
    <property type="entry name" value="Restrct_endonuc_IV_Mrr"/>
</dbReference>
<keyword evidence="1" id="KW-1133">Transmembrane helix</keyword>
<dbReference type="GO" id="GO:0003677">
    <property type="term" value="F:DNA binding"/>
    <property type="evidence" value="ECO:0007669"/>
    <property type="project" value="InterPro"/>
</dbReference>